<gene>
    <name evidence="2" type="ORF">COU03_03690</name>
</gene>
<keyword evidence="1" id="KW-1133">Transmembrane helix</keyword>
<name>A0A2H0UVM5_9BACT</name>
<dbReference type="Proteomes" id="UP000228906">
    <property type="component" value="Unassembled WGS sequence"/>
</dbReference>
<dbReference type="AlphaFoldDB" id="A0A2H0UVM5"/>
<proteinExistence type="predicted"/>
<comment type="caution">
    <text evidence="2">The sequence shown here is derived from an EMBL/GenBank/DDBJ whole genome shotgun (WGS) entry which is preliminary data.</text>
</comment>
<protein>
    <submittedName>
        <fullName evidence="2">Uncharacterized protein</fullName>
    </submittedName>
</protein>
<evidence type="ECO:0000313" key="2">
    <source>
        <dbReference type="EMBL" id="PIR90914.1"/>
    </source>
</evidence>
<organism evidence="2 3">
    <name type="scientific">bacterium (Candidatus Gribaldobacteria) CG10_big_fil_rev_8_21_14_0_10_41_12</name>
    <dbReference type="NCBI Taxonomy" id="2014277"/>
    <lineage>
        <taxon>Bacteria</taxon>
        <taxon>Candidatus Gribaldobacteria</taxon>
    </lineage>
</organism>
<feature type="non-terminal residue" evidence="2">
    <location>
        <position position="71"/>
    </location>
</feature>
<feature type="non-terminal residue" evidence="2">
    <location>
        <position position="1"/>
    </location>
</feature>
<evidence type="ECO:0000256" key="1">
    <source>
        <dbReference type="SAM" id="Phobius"/>
    </source>
</evidence>
<evidence type="ECO:0000313" key="3">
    <source>
        <dbReference type="Proteomes" id="UP000228906"/>
    </source>
</evidence>
<accession>A0A2H0UVM5</accession>
<keyword evidence="1" id="KW-0812">Transmembrane</keyword>
<sequence>AAILGFLVNYFCYCVFQKNNYKFPLFFGLILAVVVSLLSFFTPYIIKDIRVANNVQENVFGQLYFVFVLFF</sequence>
<reference evidence="3" key="1">
    <citation type="submission" date="2017-09" db="EMBL/GenBank/DDBJ databases">
        <title>Depth-based differentiation of microbial function through sediment-hosted aquifers and enrichment of novel symbionts in the deep terrestrial subsurface.</title>
        <authorList>
            <person name="Probst A.J."/>
            <person name="Ladd B."/>
            <person name="Jarett J.K."/>
            <person name="Geller-Mcgrath D.E."/>
            <person name="Sieber C.M.K."/>
            <person name="Emerson J.B."/>
            <person name="Anantharaman K."/>
            <person name="Thomas B.C."/>
            <person name="Malmstrom R."/>
            <person name="Stieglmeier M."/>
            <person name="Klingl A."/>
            <person name="Woyke T."/>
            <person name="Ryan C.M."/>
            <person name="Banfield J.F."/>
        </authorList>
    </citation>
    <scope>NUCLEOTIDE SEQUENCE [LARGE SCALE GENOMIC DNA]</scope>
</reference>
<feature type="transmembrane region" description="Helical" evidence="1">
    <location>
        <begin position="25"/>
        <end position="46"/>
    </location>
</feature>
<dbReference type="EMBL" id="PFAV01000068">
    <property type="protein sequence ID" value="PIR90914.1"/>
    <property type="molecule type" value="Genomic_DNA"/>
</dbReference>
<keyword evidence="1" id="KW-0472">Membrane</keyword>